<accession>A0A0R1U0D7</accession>
<feature type="compositionally biased region" description="Gly residues" evidence="9">
    <location>
        <begin position="535"/>
        <end position="545"/>
    </location>
</feature>
<evidence type="ECO:0000256" key="6">
    <source>
        <dbReference type="HAMAP-Rule" id="MF_00600"/>
    </source>
</evidence>
<dbReference type="SUPFAM" id="SSF48592">
    <property type="entry name" value="GroEL equatorial domain-like"/>
    <property type="match status" value="2"/>
</dbReference>
<evidence type="ECO:0000256" key="1">
    <source>
        <dbReference type="ARBA" id="ARBA00006607"/>
    </source>
</evidence>
<evidence type="ECO:0000256" key="9">
    <source>
        <dbReference type="SAM" id="MobiDB-lite"/>
    </source>
</evidence>
<dbReference type="Gene3D" id="1.10.560.10">
    <property type="entry name" value="GroEL-like equatorial domain"/>
    <property type="match status" value="1"/>
</dbReference>
<proteinExistence type="inferred from homology"/>
<reference evidence="10 11" key="1">
    <citation type="journal article" date="2015" name="Genome Announc.">
        <title>Expanding the biotechnology potential of lactobacilli through comparative genomics of 213 strains and associated genera.</title>
        <authorList>
            <person name="Sun Z."/>
            <person name="Harris H.M."/>
            <person name="McCann A."/>
            <person name="Guo C."/>
            <person name="Argimon S."/>
            <person name="Zhang W."/>
            <person name="Yang X."/>
            <person name="Jeffery I.B."/>
            <person name="Cooney J.C."/>
            <person name="Kagawa T.F."/>
            <person name="Liu W."/>
            <person name="Song Y."/>
            <person name="Salvetti E."/>
            <person name="Wrobel A."/>
            <person name="Rasinkangas P."/>
            <person name="Parkhill J."/>
            <person name="Rea M.C."/>
            <person name="O'Sullivan O."/>
            <person name="Ritari J."/>
            <person name="Douillard F.P."/>
            <person name="Paul Ross R."/>
            <person name="Yang R."/>
            <person name="Briner A.E."/>
            <person name="Felis G.E."/>
            <person name="de Vos W.M."/>
            <person name="Barrangou R."/>
            <person name="Klaenhammer T.R."/>
            <person name="Caufield P.W."/>
            <person name="Cui Y."/>
            <person name="Zhang H."/>
            <person name="O'Toole P.W."/>
        </authorList>
    </citation>
    <scope>NUCLEOTIDE SEQUENCE [LARGE SCALE GENOMIC DNA]</scope>
    <source>
        <strain evidence="10 11">DSM 15945</strain>
    </source>
</reference>
<dbReference type="GO" id="GO:0042026">
    <property type="term" value="P:protein refolding"/>
    <property type="evidence" value="ECO:0007669"/>
    <property type="project" value="UniProtKB-UniRule"/>
</dbReference>
<keyword evidence="11" id="KW-1185">Reference proteome</keyword>
<comment type="function">
    <text evidence="6 8">Together with its co-chaperonin GroES, plays an essential role in assisting protein folding. The GroEL-GroES system forms a nano-cage that allows encapsulation of the non-native substrate proteins and provides a physical environment optimized to promote and accelerate protein folding.</text>
</comment>
<keyword evidence="5 6" id="KW-0413">Isomerase</keyword>
<dbReference type="NCBIfam" id="NF009487">
    <property type="entry name" value="PRK12849.1"/>
    <property type="match status" value="1"/>
</dbReference>
<organism evidence="10 11">
    <name type="scientific">Lacticaseibacillus pantheris DSM 15945 = JCM 12539 = NBRC 106106</name>
    <dbReference type="NCBI Taxonomy" id="1423783"/>
    <lineage>
        <taxon>Bacteria</taxon>
        <taxon>Bacillati</taxon>
        <taxon>Bacillota</taxon>
        <taxon>Bacilli</taxon>
        <taxon>Lactobacillales</taxon>
        <taxon>Lactobacillaceae</taxon>
        <taxon>Lacticaseibacillus</taxon>
    </lineage>
</organism>
<dbReference type="InterPro" id="IPR001844">
    <property type="entry name" value="Cpn60/GroEL"/>
</dbReference>
<sequence length="545" mass="57253">MAKDIKFSEDARAAMLRGVDKLANTVKTTIGPKGRNVVLDKEYGAPEITNDGVTIAKSIELEDRYENMGAKLVAEVASKTNDIAGDGTTTATVLAQAIIREGMKNVTAGANPVGIRKGIELATEAAVDALHKNSHKVSNQEEVAQVGAVSSASEEVGKLIAEAMEEVGHDGVITIEEGKGIKTELSVVEGMQFDRGYLSQYMVTDNDKMEADLDNPYILITDKKISNIQDILPLLQQIVQQGKSLLIIADDVDGEALPTLVLNKIRGTFNVVAVKAPGFGDRRKAQLEDIAVLTGAQVISSDIGMELKDTTLEQLGQAGKITVTKDDTTIVEGAGTKDAIDERVATIKSQIEDTTSDFDREKLQERLAKLAGGVAVVNVGAATETELKERKYRIEDALNATRAAVEEGYVAGGGTALANAIPAVAALKESGDVQTGINIVQRALEEPVRQIAENAGLDGSVIVEHLKSQEVGVGYNAASGEWEDLAKSGIIDPTKVTRSALQNAASVAALMLTTEAVVADIPDKNGNNNPAAGAGAPGAGMGGMM</sequence>
<dbReference type="InterPro" id="IPR002423">
    <property type="entry name" value="Cpn60/GroEL/TCP-1"/>
</dbReference>
<dbReference type="STRING" id="1423783.FC50_GL000086"/>
<keyword evidence="2 6" id="KW-0547">Nucleotide-binding</keyword>
<dbReference type="GO" id="GO:0051082">
    <property type="term" value="F:unfolded protein binding"/>
    <property type="evidence" value="ECO:0007669"/>
    <property type="project" value="UniProtKB-UniRule"/>
</dbReference>
<dbReference type="NCBIfam" id="NF009489">
    <property type="entry name" value="PRK12851.1"/>
    <property type="match status" value="1"/>
</dbReference>
<feature type="binding site" evidence="6">
    <location>
        <position position="492"/>
    </location>
    <ligand>
        <name>ATP</name>
        <dbReference type="ChEBI" id="CHEBI:30616"/>
    </ligand>
</feature>
<dbReference type="SUPFAM" id="SSF52029">
    <property type="entry name" value="GroEL apical domain-like"/>
    <property type="match status" value="1"/>
</dbReference>
<evidence type="ECO:0000256" key="5">
    <source>
        <dbReference type="ARBA" id="ARBA00023235"/>
    </source>
</evidence>
<comment type="caution">
    <text evidence="6">Lacks conserved residue(s) required for the propagation of feature annotation.</text>
</comment>
<evidence type="ECO:0000256" key="8">
    <source>
        <dbReference type="RuleBase" id="RU000419"/>
    </source>
</evidence>
<dbReference type="PATRIC" id="fig|1423783.4.peg.95"/>
<evidence type="ECO:0000256" key="4">
    <source>
        <dbReference type="ARBA" id="ARBA00023186"/>
    </source>
</evidence>
<feature type="binding site" evidence="6">
    <location>
        <begin position="86"/>
        <end position="90"/>
    </location>
    <ligand>
        <name>ATP</name>
        <dbReference type="ChEBI" id="CHEBI:30616"/>
    </ligand>
</feature>
<gene>
    <name evidence="6" type="primary">groEL</name>
    <name evidence="6" type="synonym">groL</name>
    <name evidence="10" type="ORF">FC50_GL000086</name>
</gene>
<dbReference type="PANTHER" id="PTHR45633">
    <property type="entry name" value="60 KDA HEAT SHOCK PROTEIN, MITOCHONDRIAL"/>
    <property type="match status" value="1"/>
</dbReference>
<dbReference type="GO" id="GO:0005737">
    <property type="term" value="C:cytoplasm"/>
    <property type="evidence" value="ECO:0007669"/>
    <property type="project" value="UniProtKB-SubCell"/>
</dbReference>
<comment type="similarity">
    <text evidence="1 6 7">Belongs to the chaperonin (HSP60) family.</text>
</comment>
<dbReference type="PROSITE" id="PS00296">
    <property type="entry name" value="CHAPERONINS_CPN60"/>
    <property type="match status" value="1"/>
</dbReference>
<dbReference type="Proteomes" id="UP000051922">
    <property type="component" value="Unassembled WGS sequence"/>
</dbReference>
<evidence type="ECO:0000313" key="11">
    <source>
        <dbReference type="Proteomes" id="UP000051922"/>
    </source>
</evidence>
<dbReference type="HAMAP" id="MF_00600">
    <property type="entry name" value="CH60"/>
    <property type="match status" value="1"/>
</dbReference>
<dbReference type="GO" id="GO:0016853">
    <property type="term" value="F:isomerase activity"/>
    <property type="evidence" value="ECO:0007669"/>
    <property type="project" value="UniProtKB-KW"/>
</dbReference>
<name>A0A0R1U0D7_9LACO</name>
<dbReference type="Pfam" id="PF00118">
    <property type="entry name" value="Cpn60_TCP1"/>
    <property type="match status" value="1"/>
</dbReference>
<dbReference type="Gene3D" id="3.50.7.10">
    <property type="entry name" value="GroEL"/>
    <property type="match status" value="1"/>
</dbReference>
<keyword evidence="6" id="KW-0963">Cytoplasm</keyword>
<comment type="subcellular location">
    <subcellularLocation>
        <location evidence="6">Cytoplasm</location>
    </subcellularLocation>
</comment>
<keyword evidence="3 6" id="KW-0067">ATP-binding</keyword>
<dbReference type="NCBIfam" id="TIGR02348">
    <property type="entry name" value="GroEL"/>
    <property type="match status" value="1"/>
</dbReference>
<feature type="binding site" evidence="6">
    <location>
        <position position="413"/>
    </location>
    <ligand>
        <name>ATP</name>
        <dbReference type="ChEBI" id="CHEBI:30616"/>
    </ligand>
</feature>
<dbReference type="InterPro" id="IPR027413">
    <property type="entry name" value="GROEL-like_equatorial_sf"/>
</dbReference>
<comment type="subunit">
    <text evidence="6 8">Forms a cylinder of 14 subunits composed of two heptameric rings stacked back-to-back. Interacts with the co-chaperonin GroES.</text>
</comment>
<feature type="binding site" evidence="6">
    <location>
        <begin position="29"/>
        <end position="32"/>
    </location>
    <ligand>
        <name>ATP</name>
        <dbReference type="ChEBI" id="CHEBI:30616"/>
    </ligand>
</feature>
<dbReference type="GO" id="GO:0140662">
    <property type="term" value="F:ATP-dependent protein folding chaperone"/>
    <property type="evidence" value="ECO:0007669"/>
    <property type="project" value="InterPro"/>
</dbReference>
<feature type="region of interest" description="Disordered" evidence="9">
    <location>
        <begin position="524"/>
        <end position="545"/>
    </location>
</feature>
<evidence type="ECO:0000256" key="3">
    <source>
        <dbReference type="ARBA" id="ARBA00022840"/>
    </source>
</evidence>
<dbReference type="OrthoDB" id="9766614at2"/>
<dbReference type="InterPro" id="IPR027409">
    <property type="entry name" value="GroEL-like_apical_dom_sf"/>
</dbReference>
<protein>
    <recommendedName>
        <fullName evidence="6">Chaperonin GroEL</fullName>
        <ecNumber evidence="6">5.6.1.7</ecNumber>
    </recommendedName>
    <alternativeName>
        <fullName evidence="6">60 kDa chaperonin</fullName>
    </alternativeName>
    <alternativeName>
        <fullName evidence="6">Chaperonin-60</fullName>
        <shortName evidence="6">Cpn60</shortName>
    </alternativeName>
</protein>
<dbReference type="InterPro" id="IPR027410">
    <property type="entry name" value="TCP-1-like_intermed_sf"/>
</dbReference>
<keyword evidence="4 6" id="KW-0143">Chaperone</keyword>
<dbReference type="EC" id="5.6.1.7" evidence="6"/>
<comment type="caution">
    <text evidence="10">The sequence shown here is derived from an EMBL/GenBank/DDBJ whole genome shotgun (WGS) entry which is preliminary data.</text>
</comment>
<dbReference type="Gene3D" id="3.30.260.10">
    <property type="entry name" value="TCP-1-like chaperonin intermediate domain"/>
    <property type="match status" value="1"/>
</dbReference>
<dbReference type="RefSeq" id="WP_054651336.1">
    <property type="nucleotide sequence ID" value="NZ_AZFJ01000036.1"/>
</dbReference>
<dbReference type="AlphaFoldDB" id="A0A0R1U0D7"/>
<dbReference type="GO" id="GO:0005524">
    <property type="term" value="F:ATP binding"/>
    <property type="evidence" value="ECO:0007669"/>
    <property type="project" value="UniProtKB-UniRule"/>
</dbReference>
<dbReference type="PRINTS" id="PR00298">
    <property type="entry name" value="CHAPERONIN60"/>
</dbReference>
<dbReference type="FunFam" id="3.50.7.10:FF:000001">
    <property type="entry name" value="60 kDa chaperonin"/>
    <property type="match status" value="1"/>
</dbReference>
<dbReference type="NCBIfam" id="NF009488">
    <property type="entry name" value="PRK12850.1"/>
    <property type="match status" value="1"/>
</dbReference>
<dbReference type="InterPro" id="IPR018370">
    <property type="entry name" value="Chaperonin_Cpn60_CS"/>
</dbReference>
<evidence type="ECO:0000313" key="10">
    <source>
        <dbReference type="EMBL" id="KRL86895.1"/>
    </source>
</evidence>
<dbReference type="EMBL" id="AZFJ01000036">
    <property type="protein sequence ID" value="KRL86895.1"/>
    <property type="molecule type" value="Genomic_DNA"/>
</dbReference>
<evidence type="ECO:0000256" key="7">
    <source>
        <dbReference type="RuleBase" id="RU000418"/>
    </source>
</evidence>
<evidence type="ECO:0000256" key="2">
    <source>
        <dbReference type="ARBA" id="ARBA00022741"/>
    </source>
</evidence>
<dbReference type="NCBIfam" id="NF000592">
    <property type="entry name" value="PRK00013.1"/>
    <property type="match status" value="1"/>
</dbReference>
<feature type="binding site" evidence="6">
    <location>
        <begin position="476"/>
        <end position="478"/>
    </location>
    <ligand>
        <name>ATP</name>
        <dbReference type="ChEBI" id="CHEBI:30616"/>
    </ligand>
</feature>
<feature type="compositionally biased region" description="Low complexity" evidence="9">
    <location>
        <begin position="525"/>
        <end position="534"/>
    </location>
</feature>
<dbReference type="CDD" id="cd03344">
    <property type="entry name" value="GroEL"/>
    <property type="match status" value="1"/>
</dbReference>